<sequence length="297" mass="32180">MEGDLRWCCGSSSNNWDQHAVVRFACGGGGRVTPPPASDESFFSWLCRPCHSRRRTSRSTPWRGSRSRLPPPWKTPACRPSSPPRSLTRRKTKRRPSSRRPNHELPTATATAADPHDRRGKEEPGELGGDAGARRRTVTGPLGVAQYGQKPIKGSLYPRGYYRCSNDKDCKARKQVERCRADHTTLLVSCTGEHSHPVPLHRNSLAATTRNKPQPPSSTSAGEEPPQPQVESSTGTKQQGSPSASAGLSPTTPLHYCPPAGVEHEEEVEEEAVAAILLLKDAEMEVGGAHPPGSAPV</sequence>
<feature type="compositionally biased region" description="Basic and acidic residues" evidence="6">
    <location>
        <begin position="114"/>
        <end position="124"/>
    </location>
</feature>
<evidence type="ECO:0000256" key="6">
    <source>
        <dbReference type="SAM" id="MobiDB-lite"/>
    </source>
</evidence>
<dbReference type="AlphaFoldDB" id="A0A2T7DY51"/>
<dbReference type="PROSITE" id="PS50811">
    <property type="entry name" value="WRKY"/>
    <property type="match status" value="1"/>
</dbReference>
<comment type="subcellular location">
    <subcellularLocation>
        <location evidence="1">Nucleus</location>
    </subcellularLocation>
</comment>
<feature type="region of interest" description="Disordered" evidence="6">
    <location>
        <begin position="192"/>
        <end position="269"/>
    </location>
</feature>
<dbReference type="OrthoDB" id="662136at2759"/>
<feature type="compositionally biased region" description="Polar residues" evidence="6">
    <location>
        <begin position="205"/>
        <end position="221"/>
    </location>
</feature>
<dbReference type="Proteomes" id="UP000244336">
    <property type="component" value="Chromosome 4"/>
</dbReference>
<protein>
    <recommendedName>
        <fullName evidence="7">WRKY domain-containing protein</fullName>
    </recommendedName>
</protein>
<evidence type="ECO:0000313" key="9">
    <source>
        <dbReference type="Proteomes" id="UP000244336"/>
    </source>
</evidence>
<proteinExistence type="predicted"/>
<feature type="domain" description="WRKY" evidence="7">
    <location>
        <begin position="146"/>
        <end position="199"/>
    </location>
</feature>
<evidence type="ECO:0000313" key="8">
    <source>
        <dbReference type="EMBL" id="PUZ60510.1"/>
    </source>
</evidence>
<dbReference type="PANTHER" id="PTHR32096:SF57">
    <property type="entry name" value="WRKY DNA-BINDING DOMAIN SUPERFAMILY PROTEIN-RELATED"/>
    <property type="match status" value="1"/>
</dbReference>
<feature type="region of interest" description="Disordered" evidence="6">
    <location>
        <begin position="54"/>
        <end position="152"/>
    </location>
</feature>
<dbReference type="EMBL" id="CM009752">
    <property type="protein sequence ID" value="PUZ60510.1"/>
    <property type="molecule type" value="Genomic_DNA"/>
</dbReference>
<evidence type="ECO:0000256" key="2">
    <source>
        <dbReference type="ARBA" id="ARBA00023015"/>
    </source>
</evidence>
<evidence type="ECO:0000256" key="5">
    <source>
        <dbReference type="ARBA" id="ARBA00023242"/>
    </source>
</evidence>
<dbReference type="Pfam" id="PF03106">
    <property type="entry name" value="WRKY"/>
    <property type="match status" value="1"/>
</dbReference>
<evidence type="ECO:0000256" key="3">
    <source>
        <dbReference type="ARBA" id="ARBA00023125"/>
    </source>
</evidence>
<dbReference type="GO" id="GO:0000976">
    <property type="term" value="F:transcription cis-regulatory region binding"/>
    <property type="evidence" value="ECO:0007669"/>
    <property type="project" value="TreeGrafter"/>
</dbReference>
<feature type="compositionally biased region" description="Basic residues" evidence="6">
    <location>
        <begin position="87"/>
        <end position="100"/>
    </location>
</feature>
<keyword evidence="2" id="KW-0805">Transcription regulation</keyword>
<dbReference type="InterPro" id="IPR044810">
    <property type="entry name" value="WRKY_plant"/>
</dbReference>
<organism evidence="8 9">
    <name type="scientific">Panicum hallii var. hallii</name>
    <dbReference type="NCBI Taxonomy" id="1504633"/>
    <lineage>
        <taxon>Eukaryota</taxon>
        <taxon>Viridiplantae</taxon>
        <taxon>Streptophyta</taxon>
        <taxon>Embryophyta</taxon>
        <taxon>Tracheophyta</taxon>
        <taxon>Spermatophyta</taxon>
        <taxon>Magnoliopsida</taxon>
        <taxon>Liliopsida</taxon>
        <taxon>Poales</taxon>
        <taxon>Poaceae</taxon>
        <taxon>PACMAD clade</taxon>
        <taxon>Panicoideae</taxon>
        <taxon>Panicodae</taxon>
        <taxon>Paniceae</taxon>
        <taxon>Panicinae</taxon>
        <taxon>Panicum</taxon>
        <taxon>Panicum sect. Panicum</taxon>
    </lineage>
</organism>
<keyword evidence="4" id="KW-0804">Transcription</keyword>
<keyword evidence="3" id="KW-0238">DNA-binding</keyword>
<dbReference type="InterPro" id="IPR036576">
    <property type="entry name" value="WRKY_dom_sf"/>
</dbReference>
<dbReference type="PANTHER" id="PTHR32096">
    <property type="entry name" value="WRKY TRANSCRIPTION FACTOR 30-RELATED-RELATED"/>
    <property type="match status" value="1"/>
</dbReference>
<dbReference type="InterPro" id="IPR003657">
    <property type="entry name" value="WRKY_dom"/>
</dbReference>
<dbReference type="Gene3D" id="2.20.25.80">
    <property type="entry name" value="WRKY domain"/>
    <property type="match status" value="1"/>
</dbReference>
<evidence type="ECO:0000256" key="1">
    <source>
        <dbReference type="ARBA" id="ARBA00004123"/>
    </source>
</evidence>
<keyword evidence="9" id="KW-1185">Reference proteome</keyword>
<dbReference type="GO" id="GO:0003700">
    <property type="term" value="F:DNA-binding transcription factor activity"/>
    <property type="evidence" value="ECO:0007669"/>
    <property type="project" value="InterPro"/>
</dbReference>
<reference evidence="8 9" key="1">
    <citation type="submission" date="2018-04" db="EMBL/GenBank/DDBJ databases">
        <title>WGS assembly of Panicum hallii var. hallii HAL2.</title>
        <authorList>
            <person name="Lovell J."/>
            <person name="Jenkins J."/>
            <person name="Lowry D."/>
            <person name="Mamidi S."/>
            <person name="Sreedasyam A."/>
            <person name="Weng X."/>
            <person name="Barry K."/>
            <person name="Bonette J."/>
            <person name="Campitelli B."/>
            <person name="Daum C."/>
            <person name="Gordon S."/>
            <person name="Gould B."/>
            <person name="Lipzen A."/>
            <person name="MacQueen A."/>
            <person name="Palacio-Mejia J."/>
            <person name="Plott C."/>
            <person name="Shakirov E."/>
            <person name="Shu S."/>
            <person name="Yoshinaga Y."/>
            <person name="Zane M."/>
            <person name="Rokhsar D."/>
            <person name="Grimwood J."/>
            <person name="Schmutz J."/>
            <person name="Juenger T."/>
        </authorList>
    </citation>
    <scope>NUCLEOTIDE SEQUENCE [LARGE SCALE GENOMIC DNA]</scope>
    <source>
        <strain evidence="9">cv. HAL2</strain>
    </source>
</reference>
<dbReference type="STRING" id="1504633.A0A2T7DY51"/>
<feature type="compositionally biased region" description="Low complexity" evidence="6">
    <location>
        <begin position="58"/>
        <end position="68"/>
    </location>
</feature>
<dbReference type="Gramene" id="PUZ60510">
    <property type="protein sequence ID" value="PUZ60510"/>
    <property type="gene ID" value="GQ55_4G134900"/>
</dbReference>
<feature type="compositionally biased region" description="Polar residues" evidence="6">
    <location>
        <begin position="229"/>
        <end position="252"/>
    </location>
</feature>
<keyword evidence="5" id="KW-0539">Nucleus</keyword>
<dbReference type="SUPFAM" id="SSF118290">
    <property type="entry name" value="WRKY DNA-binding domain"/>
    <property type="match status" value="1"/>
</dbReference>
<accession>A0A2T7DY51</accession>
<name>A0A2T7DY51_9POAL</name>
<gene>
    <name evidence="8" type="ORF">GQ55_4G134900</name>
</gene>
<evidence type="ECO:0000259" key="7">
    <source>
        <dbReference type="PROSITE" id="PS50811"/>
    </source>
</evidence>
<dbReference type="SMART" id="SM00774">
    <property type="entry name" value="WRKY"/>
    <property type="match status" value="1"/>
</dbReference>
<evidence type="ECO:0000256" key="4">
    <source>
        <dbReference type="ARBA" id="ARBA00023163"/>
    </source>
</evidence>
<dbReference type="GO" id="GO:0005634">
    <property type="term" value="C:nucleus"/>
    <property type="evidence" value="ECO:0007669"/>
    <property type="project" value="UniProtKB-SubCell"/>
</dbReference>